<name>A0A2N9ELW8_FAGSY</name>
<evidence type="ECO:0008006" key="3">
    <source>
        <dbReference type="Google" id="ProtNLM"/>
    </source>
</evidence>
<reference evidence="2" key="1">
    <citation type="submission" date="2018-02" db="EMBL/GenBank/DDBJ databases">
        <authorList>
            <person name="Cohen D.B."/>
            <person name="Kent A.D."/>
        </authorList>
    </citation>
    <scope>NUCLEOTIDE SEQUENCE</scope>
</reference>
<proteinExistence type="predicted"/>
<gene>
    <name evidence="2" type="ORF">FSB_LOCUS3583</name>
</gene>
<accession>A0A2N9ELW8</accession>
<protein>
    <recommendedName>
        <fullName evidence="3">GAG-pre-integrase domain-containing protein</fullName>
    </recommendedName>
</protein>
<feature type="compositionally biased region" description="Low complexity" evidence="1">
    <location>
        <begin position="116"/>
        <end position="132"/>
    </location>
</feature>
<dbReference type="EMBL" id="OIVN01000176">
    <property type="protein sequence ID" value="SPC75701.1"/>
    <property type="molecule type" value="Genomic_DNA"/>
</dbReference>
<organism evidence="2">
    <name type="scientific">Fagus sylvatica</name>
    <name type="common">Beechnut</name>
    <dbReference type="NCBI Taxonomy" id="28930"/>
    <lineage>
        <taxon>Eukaryota</taxon>
        <taxon>Viridiplantae</taxon>
        <taxon>Streptophyta</taxon>
        <taxon>Embryophyta</taxon>
        <taxon>Tracheophyta</taxon>
        <taxon>Spermatophyta</taxon>
        <taxon>Magnoliopsida</taxon>
        <taxon>eudicotyledons</taxon>
        <taxon>Gunneridae</taxon>
        <taxon>Pentapetalae</taxon>
        <taxon>rosids</taxon>
        <taxon>fabids</taxon>
        <taxon>Fagales</taxon>
        <taxon>Fagaceae</taxon>
        <taxon>Fagus</taxon>
    </lineage>
</organism>
<dbReference type="AlphaFoldDB" id="A0A2N9ELW8"/>
<sequence length="193" mass="21522">MMCLIQLCCQNLPFPHSTSLLLLYKAMTCATRELSLKKRKNQIKILPLLLNAIEEEVDSIVVDRNNGHPFSSRGCGFIPAGFSQHSFGRGSYSNHMDQFNPHDTRGGTPSKGGTFQPNHNQQQQSQKPPTQCQICDRIGHPASKCWYRQWVTLANLSWGAIEALAAIKSGKAPVALWHQRLGHPNSRLLHVLG</sequence>
<feature type="region of interest" description="Disordered" evidence="1">
    <location>
        <begin position="93"/>
        <end position="132"/>
    </location>
</feature>
<evidence type="ECO:0000313" key="2">
    <source>
        <dbReference type="EMBL" id="SPC75701.1"/>
    </source>
</evidence>
<evidence type="ECO:0000256" key="1">
    <source>
        <dbReference type="SAM" id="MobiDB-lite"/>
    </source>
</evidence>